<keyword evidence="3" id="KW-1185">Reference proteome</keyword>
<dbReference type="Gene3D" id="2.160.20.10">
    <property type="entry name" value="Single-stranded right-handed beta-helix, Pectin lyase-like"/>
    <property type="match status" value="1"/>
</dbReference>
<feature type="domain" description="Filamentous haemagglutinin FhaB/tRNA nuclease CdiA-like TPS" evidence="1">
    <location>
        <begin position="59"/>
        <end position="175"/>
    </location>
</feature>
<dbReference type="RefSeq" id="WP_400883025.1">
    <property type="nucleotide sequence ID" value="NZ_JBIWXY010000002.1"/>
</dbReference>
<proteinExistence type="predicted"/>
<evidence type="ECO:0000313" key="3">
    <source>
        <dbReference type="Proteomes" id="UP001617669"/>
    </source>
</evidence>
<dbReference type="InterPro" id="IPR011050">
    <property type="entry name" value="Pectin_lyase_fold/virulence"/>
</dbReference>
<dbReference type="Pfam" id="PF13018">
    <property type="entry name" value="ESPR"/>
    <property type="match status" value="1"/>
</dbReference>
<dbReference type="InterPro" id="IPR008638">
    <property type="entry name" value="FhaB/CdiA-like_TPS"/>
</dbReference>
<dbReference type="InterPro" id="IPR024973">
    <property type="entry name" value="ESPR"/>
</dbReference>
<evidence type="ECO:0000313" key="2">
    <source>
        <dbReference type="EMBL" id="MFJ5446896.1"/>
    </source>
</evidence>
<dbReference type="PANTHER" id="PTHR12338:SF5">
    <property type="entry name" value="ANTIGEN 43-RELATED"/>
    <property type="match status" value="1"/>
</dbReference>
<dbReference type="NCBIfam" id="TIGR01901">
    <property type="entry name" value="adhes_NPXG"/>
    <property type="match status" value="1"/>
</dbReference>
<dbReference type="EMBL" id="JBIWXY010000002">
    <property type="protein sequence ID" value="MFJ5446896.1"/>
    <property type="molecule type" value="Genomic_DNA"/>
</dbReference>
<comment type="caution">
    <text evidence="2">The sequence shown here is derived from an EMBL/GenBank/DDBJ whole genome shotgun (WGS) entry which is preliminary data.</text>
</comment>
<dbReference type="PANTHER" id="PTHR12338">
    <property type="entry name" value="AUTOTRANSPORTER"/>
    <property type="match status" value="1"/>
</dbReference>
<name>A0ABW8GNF9_9PROT</name>
<dbReference type="Proteomes" id="UP001617669">
    <property type="component" value="Unassembled WGS sequence"/>
</dbReference>
<dbReference type="Pfam" id="PF12545">
    <property type="entry name" value="DUF3739"/>
    <property type="match status" value="1"/>
</dbReference>
<gene>
    <name evidence="2" type="ORF">ACIKP9_11700</name>
</gene>
<sequence>MNQGLFRLVFSKHLGMFVPAPEVATAQTAGSASSARSRRRALLAVIMAMLVSGEVMAEIIPLPSSGLVVGGGNWVGAEIVGATPVLTTIQQNAPQAIANWLKFNLAAGHTLDINQQAGWSMLHRIHDNDPSIIAGTITGKGNNYFLNNNGIIFAGTAQVNLGSVWAMTSSSMTDTLFTQGFINNLAGETFSNTGGFIKVEAGAKLTAATGGKVVLLAKDVENHGIIVTPEGQTILAAGEKVYLKSQDNQANMLVEVDGGGTATNLGEILAQRGNVTLIGLAVNQMGTIKATTSVRANGSIHLLARDSVRTSQESLEGGGTRAVFQAERFGTVNIGANSVTEVAVETDNPEKISNKVTLPASNITVQGRSIDVQGKLLAKGGVVNINALDDGKPVGGGQPIRVLLGDTARIDVSGVDTTGTMDQNQLVIRFYSEEAKDTPLLKGSPLLGQTLYVDARKGTSLFDITPYLKGQTQTIAQRMSAGGTVNITSAGDVITKSGSVIDVSGGVIDYAAGVIRESNLVYNNKIVAISKADRNTPYHSIADVLTITDPKTGMSESFDLGMGGKYQQAYRQGKDAGTVNITSNGGAPVLEGSMVANTRHDITQRSQLPDGGKFNLKVGSQTLRVADRANTLDASFQLGSNNAATEAVVDTKMLDNGFNHIQLTSMGDVIVDKAISTAANGSVGLKGDNVSINKNITTPGGDITATTQTANGNVHVADNVTLSTAGTWANDTRGMQGAQQMPVALDGGNITLDGNQLTFGQNTKLDTSAGAWLNSKGELATGDGGNITLHSGTEIVLPTQMQAYGFNKGGQLAISTLKNVHIGGQDSGTGFWLGADFFEQGGFSHYAITSTGSNSEFVVGDTSGKASVIHPKMQTLQITPGYAAQASANNLTGTVAAPVMKAAGLRAPATLAFAAYNNEFSFGTLTVLENTTIRTDIPDVVGNVGKVTLTAGKGLHMLGSIITPAGDVAFNLNGNPGAVGYDNTQAIWLGERSVIDVSGYYLRPPLQTNNLLMARVYDAGTVTLNANLGFVVAKEGSKINVSGTSGQVDLGANAQGRYISSTLYGAAGDIIIKAREGALLDGDFIADVQGTGQRGSFSLSLESNATPIAINPAPPTGERVLTVTSQKQVQAGSLNAGDSLAAFEGKAQISTEQIDKAQFDHVSLASKSESRDPSSSQHDRIQFEDGVRLKAGETLHLETPRLSVMNDGTVDLQASHIMMSSPSISNDIVAGNGLLRATADWIDLSGHLNFSGINRAELTSRLDIRMRGQVDDNKGSLVTPGSLVMTGRQLYPVTNSEYTIKADGAGSTVTVKSSGEKYKPVFSAGGKLTIQAEDIEQDGVVLAPLGELALEATDTLTLGAGSLTSTSAAGLLIPYGVTRDGGSLWDLPGGATIGGKPMEKRITLSAPNVDMSASNAVVDISGSGDTFAYEFINGLGGSKDILIDNPNTYAILPSLQGDYAPYDYNYYNYVERGGAAPAVGSSIYISGGNGIAAGYYTLMPARYALLEGAYMVELQSGKGLLPGVSTTTFDGSILSSGFFSNVNQSSRATNWSTFRLTSGAVFRDPENSGIKVPAEYLLSSGNEFFTNEAKKNGTAVPRLAVDAGQLVLAASERLSLGSTVKTDVGLNGRGALVDIVSSRINVVSSVGPDNGTLQVTADALNKLNAESLLLGGRRNQGQEGLEITTVASEVNFANTGAEHELKVEELLATATDKVSVASDVRLSTKSSGQVTDSVVRVNGDGALLGISGKHNLVYDRVATSGSTLGGTLDIAAGSQITAHESLVLDATGIAHVDGNLGFFAQEVNGQPVPHGSLTLGANNILLGDADPALDGLRVDDSLLSSFGNLRRVTLNSRQNLNFYGDVSLGNADLDITINAAGISGHAVAGNADVTLTTGQLTLKNSTGAVYTPVSDVAGSKLNINAESIAIEGKGAASPAGAGNFNIGGFEQVAMNSGGDTVFSGNGALAISAQQVSLSSQRVTAATGANYAVNASQGSLSLTGNGSQPTQTSNGIGAKLDLTAREMELGGNIELLAGQLKAKATQGNLDVVAGANINAGSKAVAFDKYTAHTPGGLVALQSDQGNIRVMDGAVVNVGGGSGGNAGTISMTARNGSVEVAANSLKGQAAEGNTGGSFLLDSKTMTDFSTLNAALNAGGFDATRNLRLRDGDFNIAAADVVKAQNIILSADNGSFNLHGTLDASGQQGGKVKVFARDDLNLKAGSKLLAKAEASDGKGGDVLLSSDTGTINAEVFSGGQRLADAAVIDVSGNTKGEVTMRAERVGASGLKVATDAPAAITGASKVVLESFKVINSGSTINAATLATVNADTTAFYSGAGTIADTYQATSDGLAVIVAPHTEIRTTGTTTIGSDLNLATLSQGRDGSLTIRSTGDLNVNGTISDGFNGVATTSTLGTGQSWSINLVAGADMSAANYMATLSDNTIGNMTLANDKMIRTGTGDIHLAAAGKFTLGNGNSVIYTAGRKADDLAGYTSPTGATGIGSVGTAYLTNGGDITIETGSDITGALLDTTGRQQLINNWLFRQGGGNSNLPVSWWLRTDQFRQGVAAFGGGDVNVTSGGSVTNLSVSVPTTGRFVSTSSNRTDGGGNIKVQAAGDINNGVYYAGRGDIALSAGGDIANAGNTFGTVIALQDATASLSAVGDVLIEAVINPTLFAQSNVNAPGAQSLTANGLHSSFNTYSERAGLEVSSLTGNVSFGDFYRNAITNKMATAAQGLLSTQSIAITRASLGLMPGTLEVTAYNGSITAHSDAGLILMPSSLGNLSLLAGADIQSPWIIMSDADPAKLPGVFSPVRSLNEASNSFGKLADYVQLNHATTPLHINNPQEVVIVARDGTIGKEDVATHISLPKAASIIAGLDILNLNAGEITTNTGASLTYQGQLQNLSANNLTIVKAGRDILQTSAVDSSYNLAGPGNFLFQAGRHFNLGASGGLNSVANTINSYLPDTGASITVLAGVGSGPKLADYINAYINPNGDGPAVLAGNAEGMAAYREATLKAVAKYVRDLGDNAPGMTDEQAMTKYLALDHDKQAIFAYRHYSSELLASGEADAALKASGESLAGLVRHKRGDDAVAMLFPRDIEYQGDLTLFDSKINTLRDGSIDILVPGGMVNVGIPGRAVRAGNGIVTENGGEIRAFAETNFQVNQSRVVTQFANDMTIWVNNGNIDAGKGSRSAVAVPEQEIFTDAWGNMTRRMKGASAGSGIQVQSYDPDGPSGPLEAPSLENVTTALITPRGTLDAGEAGIAGGRILAVADRVLNAGNIVGTTTVGVPLASMGTLAGSLTGTSNVASATTASLGDMVNLPQNQDFSPKNILPSFVSVEVLGLGNIVK</sequence>
<dbReference type="InterPro" id="IPR012334">
    <property type="entry name" value="Pectin_lyas_fold"/>
</dbReference>
<protein>
    <submittedName>
        <fullName evidence="2">Filamentous hemagglutinin family protein</fullName>
    </submittedName>
</protein>
<reference evidence="2 3" key="1">
    <citation type="submission" date="2024-11" db="EMBL/GenBank/DDBJ databases">
        <authorList>
            <person name="Kaparullina E.N."/>
            <person name="Delegan Y.A."/>
            <person name="Doronina N.V."/>
        </authorList>
    </citation>
    <scope>NUCLEOTIDE SEQUENCE [LARGE SCALE GENOMIC DNA]</scope>
    <source>
        <strain evidence="2 3">7sh_L</strain>
    </source>
</reference>
<organism evidence="2 3">
    <name type="scientific">Methylobacillus methanolivorans</name>
    <dbReference type="NCBI Taxonomy" id="1848927"/>
    <lineage>
        <taxon>Bacteria</taxon>
        <taxon>Pseudomonadati</taxon>
        <taxon>Pseudomonadota</taxon>
        <taxon>Betaproteobacteria</taxon>
        <taxon>Nitrosomonadales</taxon>
        <taxon>Methylophilaceae</taxon>
        <taxon>Methylobacillus</taxon>
    </lineage>
</organism>
<dbReference type="InterPro" id="IPR021026">
    <property type="entry name" value="Filamn_hemagglutn_DUF3739"/>
</dbReference>
<dbReference type="SMART" id="SM00912">
    <property type="entry name" value="Haemagg_act"/>
    <property type="match status" value="1"/>
</dbReference>
<accession>A0ABW8GNF9</accession>
<evidence type="ECO:0000259" key="1">
    <source>
        <dbReference type="SMART" id="SM00912"/>
    </source>
</evidence>
<dbReference type="SUPFAM" id="SSF51126">
    <property type="entry name" value="Pectin lyase-like"/>
    <property type="match status" value="1"/>
</dbReference>
<dbReference type="InterPro" id="IPR050909">
    <property type="entry name" value="Bact_Autotransporter_VF"/>
</dbReference>